<dbReference type="Proteomes" id="UP000789508">
    <property type="component" value="Unassembled WGS sequence"/>
</dbReference>
<evidence type="ECO:0000256" key="2">
    <source>
        <dbReference type="SAM" id="SignalP"/>
    </source>
</evidence>
<reference evidence="3" key="1">
    <citation type="submission" date="2021-06" db="EMBL/GenBank/DDBJ databases">
        <authorList>
            <person name="Kallberg Y."/>
            <person name="Tangrot J."/>
            <person name="Rosling A."/>
        </authorList>
    </citation>
    <scope>NUCLEOTIDE SEQUENCE</scope>
    <source>
        <strain evidence="3">FL130A</strain>
    </source>
</reference>
<name>A0A9N8YLR3_9GLOM</name>
<keyword evidence="2" id="KW-0732">Signal</keyword>
<dbReference type="OrthoDB" id="2440655at2759"/>
<feature type="chain" id="PRO_5040214571" evidence="2">
    <location>
        <begin position="20"/>
        <end position="145"/>
    </location>
</feature>
<feature type="compositionally biased region" description="Basic and acidic residues" evidence="1">
    <location>
        <begin position="131"/>
        <end position="145"/>
    </location>
</feature>
<dbReference type="AlphaFoldDB" id="A0A9N8YLR3"/>
<keyword evidence="4" id="KW-1185">Reference proteome</keyword>
<feature type="compositionally biased region" description="Basic and acidic residues" evidence="1">
    <location>
        <begin position="76"/>
        <end position="98"/>
    </location>
</feature>
<feature type="region of interest" description="Disordered" evidence="1">
    <location>
        <begin position="45"/>
        <end position="145"/>
    </location>
</feature>
<feature type="compositionally biased region" description="Low complexity" evidence="1">
    <location>
        <begin position="48"/>
        <end position="60"/>
    </location>
</feature>
<gene>
    <name evidence="3" type="ORF">ALEPTO_LOCUS35</name>
</gene>
<feature type="signal peptide" evidence="2">
    <location>
        <begin position="1"/>
        <end position="19"/>
    </location>
</feature>
<accession>A0A9N8YLR3</accession>
<sequence length="145" mass="15925">MPFLIFVPVFLTLTEVLETVAVVGAVATTTYVGVRTVGTVIDAATRGSDTSFPTSSPSSTIRCEAKVGKPPVNEPGWERKWEPPRGWDGEKKKVPNDKSKKRGYPHKDGSVWVPDDHQHGGPGWEVQYPNGDHEHVGKDGKVRKH</sequence>
<evidence type="ECO:0000313" key="4">
    <source>
        <dbReference type="Proteomes" id="UP000789508"/>
    </source>
</evidence>
<comment type="caution">
    <text evidence="3">The sequence shown here is derived from an EMBL/GenBank/DDBJ whole genome shotgun (WGS) entry which is preliminary data.</text>
</comment>
<dbReference type="EMBL" id="CAJVPS010000001">
    <property type="protein sequence ID" value="CAG8437564.1"/>
    <property type="molecule type" value="Genomic_DNA"/>
</dbReference>
<evidence type="ECO:0000313" key="3">
    <source>
        <dbReference type="EMBL" id="CAG8437564.1"/>
    </source>
</evidence>
<protein>
    <submittedName>
        <fullName evidence="3">6964_t:CDS:1</fullName>
    </submittedName>
</protein>
<organism evidence="3 4">
    <name type="scientific">Ambispora leptoticha</name>
    <dbReference type="NCBI Taxonomy" id="144679"/>
    <lineage>
        <taxon>Eukaryota</taxon>
        <taxon>Fungi</taxon>
        <taxon>Fungi incertae sedis</taxon>
        <taxon>Mucoromycota</taxon>
        <taxon>Glomeromycotina</taxon>
        <taxon>Glomeromycetes</taxon>
        <taxon>Archaeosporales</taxon>
        <taxon>Ambisporaceae</taxon>
        <taxon>Ambispora</taxon>
    </lineage>
</organism>
<feature type="compositionally biased region" description="Basic and acidic residues" evidence="1">
    <location>
        <begin position="105"/>
        <end position="119"/>
    </location>
</feature>
<proteinExistence type="predicted"/>
<evidence type="ECO:0000256" key="1">
    <source>
        <dbReference type="SAM" id="MobiDB-lite"/>
    </source>
</evidence>